<sequence length="137" mass="15617">MPKEVAKTNTQVQIKLLNLTEQYKYYITIIMANESINLIKWDTTIDGKLSDASMEEKLQRMGYHSIKYTFSPGTDFPDHTHNVTKMDAITTGKFFFSMHGQNLVMEPGDIVEVPKQVVHNAHVVGSESVTFFDSTKR</sequence>
<dbReference type="PANTHER" id="PTHR40112">
    <property type="entry name" value="H2HPP ISOMERASE"/>
    <property type="match status" value="1"/>
</dbReference>
<protein>
    <recommendedName>
        <fullName evidence="1">Cupin type-2 domain-containing protein</fullName>
    </recommendedName>
</protein>
<dbReference type="EMBL" id="RQTK01000027">
    <property type="protein sequence ID" value="RUS90679.1"/>
    <property type="molecule type" value="Genomic_DNA"/>
</dbReference>
<reference evidence="2 3" key="1">
    <citation type="submission" date="2019-01" db="EMBL/GenBank/DDBJ databases">
        <title>A draft genome assembly of the solar-powered sea slug Elysia chlorotica.</title>
        <authorList>
            <person name="Cai H."/>
            <person name="Li Q."/>
            <person name="Fang X."/>
            <person name="Li J."/>
            <person name="Curtis N.E."/>
            <person name="Altenburger A."/>
            <person name="Shibata T."/>
            <person name="Feng M."/>
            <person name="Maeda T."/>
            <person name="Schwartz J.A."/>
            <person name="Shigenobu S."/>
            <person name="Lundholm N."/>
            <person name="Nishiyama T."/>
            <person name="Yang H."/>
            <person name="Hasebe M."/>
            <person name="Li S."/>
            <person name="Pierce S.K."/>
            <person name="Wang J."/>
        </authorList>
    </citation>
    <scope>NUCLEOTIDE SEQUENCE [LARGE SCALE GENOMIC DNA]</scope>
    <source>
        <strain evidence="2">EC2010</strain>
        <tissue evidence="2">Whole organism of an adult</tissue>
    </source>
</reference>
<dbReference type="AlphaFoldDB" id="A0A3S1BT45"/>
<organism evidence="2 3">
    <name type="scientific">Elysia chlorotica</name>
    <name type="common">Eastern emerald elysia</name>
    <name type="synonym">Sea slug</name>
    <dbReference type="NCBI Taxonomy" id="188477"/>
    <lineage>
        <taxon>Eukaryota</taxon>
        <taxon>Metazoa</taxon>
        <taxon>Spiralia</taxon>
        <taxon>Lophotrochozoa</taxon>
        <taxon>Mollusca</taxon>
        <taxon>Gastropoda</taxon>
        <taxon>Heterobranchia</taxon>
        <taxon>Euthyneura</taxon>
        <taxon>Panpulmonata</taxon>
        <taxon>Sacoglossa</taxon>
        <taxon>Placobranchoidea</taxon>
        <taxon>Plakobranchidae</taxon>
        <taxon>Elysia</taxon>
    </lineage>
</organism>
<evidence type="ECO:0000259" key="1">
    <source>
        <dbReference type="Pfam" id="PF07883"/>
    </source>
</evidence>
<dbReference type="PANTHER" id="PTHR40112:SF1">
    <property type="entry name" value="H2HPP ISOMERASE"/>
    <property type="match status" value="1"/>
</dbReference>
<dbReference type="Gene3D" id="2.60.120.10">
    <property type="entry name" value="Jelly Rolls"/>
    <property type="match status" value="1"/>
</dbReference>
<dbReference type="InterPro" id="IPR052535">
    <property type="entry name" value="Bacilysin_H2HPP_isomerase"/>
</dbReference>
<proteinExistence type="predicted"/>
<dbReference type="Proteomes" id="UP000271974">
    <property type="component" value="Unassembled WGS sequence"/>
</dbReference>
<keyword evidence="3" id="KW-1185">Reference proteome</keyword>
<evidence type="ECO:0000313" key="2">
    <source>
        <dbReference type="EMBL" id="RUS90679.1"/>
    </source>
</evidence>
<dbReference type="InterPro" id="IPR011051">
    <property type="entry name" value="RmlC_Cupin_sf"/>
</dbReference>
<accession>A0A3S1BT45</accession>
<dbReference type="OrthoDB" id="1161823at2759"/>
<dbReference type="InterPro" id="IPR013096">
    <property type="entry name" value="Cupin_2"/>
</dbReference>
<dbReference type="InterPro" id="IPR014710">
    <property type="entry name" value="RmlC-like_jellyroll"/>
</dbReference>
<evidence type="ECO:0000313" key="3">
    <source>
        <dbReference type="Proteomes" id="UP000271974"/>
    </source>
</evidence>
<gene>
    <name evidence="2" type="ORF">EGW08_001579</name>
</gene>
<comment type="caution">
    <text evidence="2">The sequence shown here is derived from an EMBL/GenBank/DDBJ whole genome shotgun (WGS) entry which is preliminary data.</text>
</comment>
<feature type="domain" description="Cupin type-2" evidence="1">
    <location>
        <begin position="68"/>
        <end position="133"/>
    </location>
</feature>
<dbReference type="Pfam" id="PF07883">
    <property type="entry name" value="Cupin_2"/>
    <property type="match status" value="1"/>
</dbReference>
<name>A0A3S1BT45_ELYCH</name>
<dbReference type="SUPFAM" id="SSF51182">
    <property type="entry name" value="RmlC-like cupins"/>
    <property type="match status" value="1"/>
</dbReference>